<keyword evidence="7" id="KW-1185">Reference proteome</keyword>
<name>A0AAV9E847_ACOCL</name>
<dbReference type="CDD" id="cd16982">
    <property type="entry name" value="CID_Pcf11"/>
    <property type="match status" value="1"/>
</dbReference>
<dbReference type="Proteomes" id="UP001180020">
    <property type="component" value="Unassembled WGS sequence"/>
</dbReference>
<dbReference type="InterPro" id="IPR057242">
    <property type="entry name" value="PCFS4-like"/>
</dbReference>
<feature type="compositionally biased region" description="Low complexity" evidence="3">
    <location>
        <begin position="619"/>
        <end position="630"/>
    </location>
</feature>
<feature type="compositionally biased region" description="Basic and acidic residues" evidence="3">
    <location>
        <begin position="246"/>
        <end position="255"/>
    </location>
</feature>
<dbReference type="PANTHER" id="PTHR15921">
    <property type="entry name" value="PRE-MRNA CLEAVAGE COMPLEX II"/>
    <property type="match status" value="1"/>
</dbReference>
<evidence type="ECO:0000256" key="1">
    <source>
        <dbReference type="ARBA" id="ARBA00022664"/>
    </source>
</evidence>
<dbReference type="PROSITE" id="PS51391">
    <property type="entry name" value="CID"/>
    <property type="match status" value="1"/>
</dbReference>
<feature type="region of interest" description="Disordered" evidence="3">
    <location>
        <begin position="612"/>
        <end position="653"/>
    </location>
</feature>
<keyword evidence="2" id="KW-0862">Zinc</keyword>
<evidence type="ECO:0000256" key="3">
    <source>
        <dbReference type="SAM" id="MobiDB-lite"/>
    </source>
</evidence>
<sequence length="1009" mass="109448">MEMEGSRRSAAAAAADPRGPKKSRFLSDTAAPHPPSNGSVFPASSLSAGNRNSPFRQREVQQQQELLEQYKTALAELTFNSKPIITNLTIIAGENTQDAKGIAYTICSNILEVPSEQKLPSLYLLDSIVKNIGKDYIKYFAARLPEVFSKAYKQVDPLIHPGMRHLFETWKGVFPAAPLQVIERELGFADITNGSSSGTTASRPQTQQPAQSIHVNPKYFEARQRLQQSNKVKDISGDSTGSVKTSVDDSERPDKTATTASTGQWTEPPAKFQASKLYLDDYFRGLYNYCYSLSVYGDHDSSSDIPPPADLRARISSERIVDRGPEKLWSGPGRDASDIAVNKRNGLDANHAYGNYHTLRSSEASVQTPPTKGITSRGKVTSGSWKNSEEEEYTWDDMSSRFMDRGGIDSSLKVNRGHDHVEKTLSSQRGKCIPLGAEASNAKHNVDTFSTMRTSGGEARIPSLRGVDERFSHTHGQKDVGSRFQGENLPDSLSTGQSALPHRGSSLWSSQESQLLSNRLDVASRSSGQSEGHLAALVGGLSTDTSSSSKKTGLNQTGVSVGAVASRLGSLVNTTHCSADNDHLQNLSLPRRGQIPYLPTVSQNFQQPHMLQNLHPPLSQSSQHTQRSSQNHPPQSSIFGIPHSSGYSSGPPAEPSNVLAALMKSGLIGSTTTTGAFQPPLPSGPPPAHLATTPSVSMPRISVLAPSSHGNASSFTGTLPPLPPSPPPPPALLSTSSQTFNTASFPNPLSALLDNLASKGLITSSSLEVPKVTAPSVPHCLHHEDVEIPPAVISIPVESSSAPTSAPPSSTLLPALKVETRGSVGTEFRPQYIREFHPEVIHELFDDQPRQCSTCGFRFKLPEQLSGHMEWHESRKSELDTDDQISRNWYSGLEDWIIGRVGPPFGPVFSISIKDTITPVEENEPMVPADENQTICALCGEIFEDAYSIETDEWMYKGTVYMTILSVEGNMGKVDEDAEHGPIVHAMCVSRSSLPELKEDEEYLDQTND</sequence>
<dbReference type="InterPro" id="IPR008942">
    <property type="entry name" value="ENTH_VHS"/>
</dbReference>
<evidence type="ECO:0000259" key="5">
    <source>
        <dbReference type="PROSITE" id="PS51391"/>
    </source>
</evidence>
<evidence type="ECO:0000259" key="4">
    <source>
        <dbReference type="PROSITE" id="PS50157"/>
    </source>
</evidence>
<organism evidence="6 7">
    <name type="scientific">Acorus calamus</name>
    <name type="common">Sweet flag</name>
    <dbReference type="NCBI Taxonomy" id="4465"/>
    <lineage>
        <taxon>Eukaryota</taxon>
        <taxon>Viridiplantae</taxon>
        <taxon>Streptophyta</taxon>
        <taxon>Embryophyta</taxon>
        <taxon>Tracheophyta</taxon>
        <taxon>Spermatophyta</taxon>
        <taxon>Magnoliopsida</taxon>
        <taxon>Liliopsida</taxon>
        <taxon>Acoraceae</taxon>
        <taxon>Acorus</taxon>
    </lineage>
</organism>
<dbReference type="GO" id="GO:0003729">
    <property type="term" value="F:mRNA binding"/>
    <property type="evidence" value="ECO:0007669"/>
    <property type="project" value="InterPro"/>
</dbReference>
<dbReference type="SMART" id="SM00582">
    <property type="entry name" value="RPR"/>
    <property type="match status" value="1"/>
</dbReference>
<dbReference type="InterPro" id="IPR006569">
    <property type="entry name" value="CID_dom"/>
</dbReference>
<dbReference type="GO" id="GO:0005737">
    <property type="term" value="C:cytoplasm"/>
    <property type="evidence" value="ECO:0007669"/>
    <property type="project" value="TreeGrafter"/>
</dbReference>
<feature type="compositionally biased region" description="Pro residues" evidence="3">
    <location>
        <begin position="720"/>
        <end position="729"/>
    </location>
</feature>
<feature type="compositionally biased region" description="Polar residues" evidence="3">
    <location>
        <begin position="36"/>
        <end position="55"/>
    </location>
</feature>
<evidence type="ECO:0000256" key="2">
    <source>
        <dbReference type="PROSITE-ProRule" id="PRU00042"/>
    </source>
</evidence>
<dbReference type="PROSITE" id="PS00028">
    <property type="entry name" value="ZINC_FINGER_C2H2_1"/>
    <property type="match status" value="1"/>
</dbReference>
<feature type="region of interest" description="Disordered" evidence="3">
    <location>
        <begin position="227"/>
        <end position="266"/>
    </location>
</feature>
<dbReference type="SUPFAM" id="SSF48464">
    <property type="entry name" value="ENTH/VHS domain"/>
    <property type="match status" value="1"/>
</dbReference>
<feature type="domain" description="C2H2-type" evidence="4">
    <location>
        <begin position="850"/>
        <end position="877"/>
    </location>
</feature>
<dbReference type="FunFam" id="1.25.40.90:FF:000023">
    <property type="entry name" value="polyadenylation and cleavage factor homolog 4"/>
    <property type="match status" value="1"/>
</dbReference>
<dbReference type="PROSITE" id="PS50157">
    <property type="entry name" value="ZINC_FINGER_C2H2_2"/>
    <property type="match status" value="1"/>
</dbReference>
<protein>
    <recommendedName>
        <fullName evidence="8">CID domain-containing protein</fullName>
    </recommendedName>
</protein>
<feature type="region of interest" description="Disordered" evidence="3">
    <location>
        <begin position="193"/>
        <end position="213"/>
    </location>
</feature>
<keyword evidence="1" id="KW-0507">mRNA processing</keyword>
<accession>A0AAV9E847</accession>
<dbReference type="Gene3D" id="1.25.40.90">
    <property type="match status" value="1"/>
</dbReference>
<feature type="region of interest" description="Disordered" evidence="3">
    <location>
        <begin position="707"/>
        <end position="729"/>
    </location>
</feature>
<feature type="region of interest" description="Disordered" evidence="3">
    <location>
        <begin position="1"/>
        <end position="62"/>
    </location>
</feature>
<dbReference type="GO" id="GO:0006369">
    <property type="term" value="P:termination of RNA polymerase II transcription"/>
    <property type="evidence" value="ECO:0007669"/>
    <property type="project" value="InterPro"/>
</dbReference>
<evidence type="ECO:0000313" key="6">
    <source>
        <dbReference type="EMBL" id="KAK1309883.1"/>
    </source>
</evidence>
<dbReference type="Pfam" id="PF04818">
    <property type="entry name" value="CID"/>
    <property type="match status" value="1"/>
</dbReference>
<comment type="caution">
    <text evidence="6">The sequence shown here is derived from an EMBL/GenBank/DDBJ whole genome shotgun (WGS) entry which is preliminary data.</text>
</comment>
<evidence type="ECO:0008006" key="8">
    <source>
        <dbReference type="Google" id="ProtNLM"/>
    </source>
</evidence>
<feature type="compositionally biased region" description="Polar residues" evidence="3">
    <location>
        <begin position="708"/>
        <end position="717"/>
    </location>
</feature>
<dbReference type="GO" id="GO:0031124">
    <property type="term" value="P:mRNA 3'-end processing"/>
    <property type="evidence" value="ECO:0007669"/>
    <property type="project" value="InterPro"/>
</dbReference>
<dbReference type="GO" id="GO:0008270">
    <property type="term" value="F:zinc ion binding"/>
    <property type="evidence" value="ECO:0007669"/>
    <property type="project" value="UniProtKB-KW"/>
</dbReference>
<dbReference type="PANTHER" id="PTHR15921:SF3">
    <property type="entry name" value="PRE-MRNA CLEAVAGE COMPLEX 2 PROTEIN PCF11"/>
    <property type="match status" value="1"/>
</dbReference>
<dbReference type="GO" id="GO:0000993">
    <property type="term" value="F:RNA polymerase II complex binding"/>
    <property type="evidence" value="ECO:0007669"/>
    <property type="project" value="InterPro"/>
</dbReference>
<dbReference type="EMBL" id="JAUJYO010000008">
    <property type="protein sequence ID" value="KAK1309883.1"/>
    <property type="molecule type" value="Genomic_DNA"/>
</dbReference>
<keyword evidence="2" id="KW-0863">Zinc-finger</keyword>
<dbReference type="GO" id="GO:0005849">
    <property type="term" value="C:mRNA cleavage factor complex"/>
    <property type="evidence" value="ECO:0007669"/>
    <property type="project" value="TreeGrafter"/>
</dbReference>
<feature type="compositionally biased region" description="Polar residues" evidence="3">
    <location>
        <begin position="256"/>
        <end position="265"/>
    </location>
</feature>
<gene>
    <name evidence="6" type="ORF">QJS10_CPA08g00560</name>
</gene>
<reference evidence="6" key="1">
    <citation type="journal article" date="2023" name="Nat. Commun.">
        <title>Diploid and tetraploid genomes of Acorus and the evolution of monocots.</title>
        <authorList>
            <person name="Ma L."/>
            <person name="Liu K.W."/>
            <person name="Li Z."/>
            <person name="Hsiao Y.Y."/>
            <person name="Qi Y."/>
            <person name="Fu T."/>
            <person name="Tang G.D."/>
            <person name="Zhang D."/>
            <person name="Sun W.H."/>
            <person name="Liu D.K."/>
            <person name="Li Y."/>
            <person name="Chen G.Z."/>
            <person name="Liu X.D."/>
            <person name="Liao X.Y."/>
            <person name="Jiang Y.T."/>
            <person name="Yu X."/>
            <person name="Hao Y."/>
            <person name="Huang J."/>
            <person name="Zhao X.W."/>
            <person name="Ke S."/>
            <person name="Chen Y.Y."/>
            <person name="Wu W.L."/>
            <person name="Hsu J.L."/>
            <person name="Lin Y.F."/>
            <person name="Huang M.D."/>
            <person name="Li C.Y."/>
            <person name="Huang L."/>
            <person name="Wang Z.W."/>
            <person name="Zhao X."/>
            <person name="Zhong W.Y."/>
            <person name="Peng D.H."/>
            <person name="Ahmad S."/>
            <person name="Lan S."/>
            <person name="Zhang J.S."/>
            <person name="Tsai W.C."/>
            <person name="Van de Peer Y."/>
            <person name="Liu Z.J."/>
        </authorList>
    </citation>
    <scope>NUCLEOTIDE SEQUENCE</scope>
    <source>
        <strain evidence="6">CP</strain>
    </source>
</reference>
<dbReference type="InterPro" id="IPR013087">
    <property type="entry name" value="Znf_C2H2_type"/>
</dbReference>
<feature type="region of interest" description="Disordered" evidence="3">
    <location>
        <begin position="474"/>
        <end position="510"/>
    </location>
</feature>
<proteinExistence type="predicted"/>
<feature type="domain" description="CID" evidence="5">
    <location>
        <begin position="62"/>
        <end position="190"/>
    </location>
</feature>
<dbReference type="AlphaFoldDB" id="A0AAV9E847"/>
<dbReference type="InterPro" id="IPR047415">
    <property type="entry name" value="Pcf11_CID"/>
</dbReference>
<reference evidence="6" key="2">
    <citation type="submission" date="2023-06" db="EMBL/GenBank/DDBJ databases">
        <authorList>
            <person name="Ma L."/>
            <person name="Liu K.-W."/>
            <person name="Li Z."/>
            <person name="Hsiao Y.-Y."/>
            <person name="Qi Y."/>
            <person name="Fu T."/>
            <person name="Tang G."/>
            <person name="Zhang D."/>
            <person name="Sun W.-H."/>
            <person name="Liu D.-K."/>
            <person name="Li Y."/>
            <person name="Chen G.-Z."/>
            <person name="Liu X.-D."/>
            <person name="Liao X.-Y."/>
            <person name="Jiang Y.-T."/>
            <person name="Yu X."/>
            <person name="Hao Y."/>
            <person name="Huang J."/>
            <person name="Zhao X.-W."/>
            <person name="Ke S."/>
            <person name="Chen Y.-Y."/>
            <person name="Wu W.-L."/>
            <person name="Hsu J.-L."/>
            <person name="Lin Y.-F."/>
            <person name="Huang M.-D."/>
            <person name="Li C.-Y."/>
            <person name="Huang L."/>
            <person name="Wang Z.-W."/>
            <person name="Zhao X."/>
            <person name="Zhong W.-Y."/>
            <person name="Peng D.-H."/>
            <person name="Ahmad S."/>
            <person name="Lan S."/>
            <person name="Zhang J.-S."/>
            <person name="Tsai W.-C."/>
            <person name="Van De Peer Y."/>
            <person name="Liu Z.-J."/>
        </authorList>
    </citation>
    <scope>NUCLEOTIDE SEQUENCE</scope>
    <source>
        <strain evidence="6">CP</strain>
        <tissue evidence="6">Leaves</tissue>
    </source>
</reference>
<feature type="region of interest" description="Disordered" evidence="3">
    <location>
        <begin position="671"/>
        <end position="694"/>
    </location>
</feature>
<dbReference type="Pfam" id="PF23228">
    <property type="entry name" value="zf_PCFS4"/>
    <property type="match status" value="1"/>
</dbReference>
<feature type="compositionally biased region" description="Pro residues" evidence="3">
    <location>
        <begin position="679"/>
        <end position="688"/>
    </location>
</feature>
<feature type="region of interest" description="Disordered" evidence="3">
    <location>
        <begin position="359"/>
        <end position="385"/>
    </location>
</feature>
<dbReference type="InterPro" id="IPR045154">
    <property type="entry name" value="PCF11-like"/>
</dbReference>
<keyword evidence="2" id="KW-0479">Metal-binding</keyword>
<evidence type="ECO:0000313" key="7">
    <source>
        <dbReference type="Proteomes" id="UP001180020"/>
    </source>
</evidence>